<evidence type="ECO:0000256" key="3">
    <source>
        <dbReference type="ARBA" id="ARBA00023125"/>
    </source>
</evidence>
<gene>
    <name evidence="8" type="ORF">J5N97_006685</name>
</gene>
<feature type="compositionally biased region" description="Polar residues" evidence="6">
    <location>
        <begin position="416"/>
        <end position="435"/>
    </location>
</feature>
<dbReference type="GO" id="GO:0046983">
    <property type="term" value="F:protein dimerization activity"/>
    <property type="evidence" value="ECO:0007669"/>
    <property type="project" value="InterPro"/>
</dbReference>
<proteinExistence type="inferred from homology"/>
<protein>
    <recommendedName>
        <fullName evidence="7">BHLH domain-containing protein</fullName>
    </recommendedName>
</protein>
<organism evidence="8 9">
    <name type="scientific">Dioscorea zingiberensis</name>
    <dbReference type="NCBI Taxonomy" id="325984"/>
    <lineage>
        <taxon>Eukaryota</taxon>
        <taxon>Viridiplantae</taxon>
        <taxon>Streptophyta</taxon>
        <taxon>Embryophyta</taxon>
        <taxon>Tracheophyta</taxon>
        <taxon>Spermatophyta</taxon>
        <taxon>Magnoliopsida</taxon>
        <taxon>Liliopsida</taxon>
        <taxon>Dioscoreales</taxon>
        <taxon>Dioscoreaceae</taxon>
        <taxon>Dioscorea</taxon>
    </lineage>
</organism>
<dbReference type="PANTHER" id="PTHR37204">
    <property type="entry name" value="TRANSMEMBRANE PROTEIN"/>
    <property type="match status" value="1"/>
</dbReference>
<feature type="domain" description="BHLH" evidence="7">
    <location>
        <begin position="320"/>
        <end position="370"/>
    </location>
</feature>
<dbReference type="AlphaFoldDB" id="A0A9D5DBU0"/>
<keyword evidence="4" id="KW-0804">Transcription</keyword>
<dbReference type="Pfam" id="PF23177">
    <property type="entry name" value="bHLH_IRO3"/>
    <property type="match status" value="1"/>
</dbReference>
<evidence type="ECO:0000256" key="4">
    <source>
        <dbReference type="ARBA" id="ARBA00023163"/>
    </source>
</evidence>
<evidence type="ECO:0000256" key="1">
    <source>
        <dbReference type="ARBA" id="ARBA00005510"/>
    </source>
</evidence>
<evidence type="ECO:0000313" key="8">
    <source>
        <dbReference type="EMBL" id="KAJ0988329.1"/>
    </source>
</evidence>
<dbReference type="GO" id="GO:0003677">
    <property type="term" value="F:DNA binding"/>
    <property type="evidence" value="ECO:0007669"/>
    <property type="project" value="UniProtKB-KW"/>
</dbReference>
<comment type="caution">
    <text evidence="8">The sequence shown here is derived from an EMBL/GenBank/DDBJ whole genome shotgun (WGS) entry which is preliminary data.</text>
</comment>
<comment type="similarity">
    <text evidence="1">Belongs to the bHLH protein family.</text>
</comment>
<dbReference type="InterPro" id="IPR036638">
    <property type="entry name" value="HLH_DNA-bd_sf"/>
</dbReference>
<dbReference type="Gene3D" id="4.10.280.10">
    <property type="entry name" value="Helix-loop-helix DNA-binding domain"/>
    <property type="match status" value="1"/>
</dbReference>
<evidence type="ECO:0000313" key="9">
    <source>
        <dbReference type="Proteomes" id="UP001085076"/>
    </source>
</evidence>
<dbReference type="EMBL" id="JAGGNH010000001">
    <property type="protein sequence ID" value="KAJ0988329.1"/>
    <property type="molecule type" value="Genomic_DNA"/>
</dbReference>
<keyword evidence="3" id="KW-0238">DNA-binding</keyword>
<keyword evidence="2" id="KW-0805">Transcription regulation</keyword>
<reference evidence="8" key="1">
    <citation type="submission" date="2021-03" db="EMBL/GenBank/DDBJ databases">
        <authorList>
            <person name="Li Z."/>
            <person name="Yang C."/>
        </authorList>
    </citation>
    <scope>NUCLEOTIDE SEQUENCE</scope>
    <source>
        <strain evidence="8">Dzin_1.0</strain>
        <tissue evidence="8">Leaf</tissue>
    </source>
</reference>
<feature type="region of interest" description="Disordered" evidence="6">
    <location>
        <begin position="456"/>
        <end position="507"/>
    </location>
</feature>
<keyword evidence="9" id="KW-1185">Reference proteome</keyword>
<evidence type="ECO:0000256" key="2">
    <source>
        <dbReference type="ARBA" id="ARBA00023015"/>
    </source>
</evidence>
<accession>A0A9D5DBU0</accession>
<dbReference type="CDD" id="cd11446">
    <property type="entry name" value="bHLH_AtILR3_like"/>
    <property type="match status" value="1"/>
</dbReference>
<evidence type="ECO:0000259" key="7">
    <source>
        <dbReference type="PROSITE" id="PS50888"/>
    </source>
</evidence>
<dbReference type="PROSITE" id="PS50888">
    <property type="entry name" value="BHLH"/>
    <property type="match status" value="1"/>
</dbReference>
<evidence type="ECO:0000256" key="6">
    <source>
        <dbReference type="SAM" id="MobiDB-lite"/>
    </source>
</evidence>
<dbReference type="InterPro" id="IPR057075">
    <property type="entry name" value="bHLH_IRO3"/>
</dbReference>
<evidence type="ECO:0000256" key="5">
    <source>
        <dbReference type="ARBA" id="ARBA00023242"/>
    </source>
</evidence>
<dbReference type="SUPFAM" id="SSF47459">
    <property type="entry name" value="HLH, helix-loop-helix DNA-binding domain"/>
    <property type="match status" value="1"/>
</dbReference>
<feature type="compositionally biased region" description="Low complexity" evidence="6">
    <location>
        <begin position="495"/>
        <end position="507"/>
    </location>
</feature>
<dbReference type="InterPro" id="IPR011598">
    <property type="entry name" value="bHLH_dom"/>
</dbReference>
<reference evidence="8" key="2">
    <citation type="journal article" date="2022" name="Hortic Res">
        <title>The genome of Dioscorea zingiberensis sheds light on the biosynthesis, origin and evolution of the medicinally important diosgenin saponins.</title>
        <authorList>
            <person name="Li Y."/>
            <person name="Tan C."/>
            <person name="Li Z."/>
            <person name="Guo J."/>
            <person name="Li S."/>
            <person name="Chen X."/>
            <person name="Wang C."/>
            <person name="Dai X."/>
            <person name="Yang H."/>
            <person name="Song W."/>
            <person name="Hou L."/>
            <person name="Xu J."/>
            <person name="Tong Z."/>
            <person name="Xu A."/>
            <person name="Yuan X."/>
            <person name="Wang W."/>
            <person name="Yang Q."/>
            <person name="Chen L."/>
            <person name="Sun Z."/>
            <person name="Wang K."/>
            <person name="Pan B."/>
            <person name="Chen J."/>
            <person name="Bao Y."/>
            <person name="Liu F."/>
            <person name="Qi X."/>
            <person name="Gang D.R."/>
            <person name="Wen J."/>
            <person name="Li J."/>
        </authorList>
    </citation>
    <scope>NUCLEOTIDE SEQUENCE</scope>
    <source>
        <strain evidence="8">Dzin_1.0</strain>
    </source>
</reference>
<dbReference type="PANTHER" id="PTHR37204:SF1">
    <property type="entry name" value="TRANSMEMBRANE PROTEIN"/>
    <property type="match status" value="1"/>
</dbReference>
<feature type="region of interest" description="Disordered" evidence="6">
    <location>
        <begin position="414"/>
        <end position="438"/>
    </location>
</feature>
<dbReference type="Proteomes" id="UP001085076">
    <property type="component" value="Miscellaneous, Linkage group lg01"/>
</dbReference>
<sequence length="507" mass="56675">MDYSGPEPSALVSDKRSRLYDNMSRDLDERGAVFLRGGETSQSLSLSDIFDLRDGVVTPKLKAADPPVRATVLYLGTDFSVPISEAVREVFLPYFDKAIWFQNTSLYHFSMFHASHHITPVVATDSEIEAEASAIKVVTEGICPLDIVLDRVVLTSTGVLLGCWQVLSGTDPMTIRKKLKDALPRAPEKQLYDPLILHTSFARLLGPPKVPAEETGNPFNQVQFFHELVGRINSKIHGFKASVSELWFVEEYDVLALALNGRMKMLFWGRGWKYHKMVGRYYSLGMIPEQSPSVVNETNFIAESMVGGSLSNRKNNGKVPKKIHKAEREKLKRDHLNELFLDLGHVLEPSRQNNGKACILGDTTRLLRDLVAQVETLRKENAALMSESRYVTVEKDELKDENSVLEAEIERLQNELRGTSQSDSALPPTTTSIAQPAQPPLVGPVFMVPLHQEIQPCQEVEKSPKPPPLVRRPQARYPAPSDSWPLELLSRHQHSASSSSTTSNSRD</sequence>
<dbReference type="OrthoDB" id="119121at2759"/>
<name>A0A9D5DBU0_9LILI</name>
<keyword evidence="5" id="KW-0539">Nucleus</keyword>